<evidence type="ECO:0000313" key="2">
    <source>
        <dbReference type="EMBL" id="CRG88563.1"/>
    </source>
</evidence>
<organism evidence="2 3">
    <name type="scientific">Talaromyces islandicus</name>
    <name type="common">Penicillium islandicum</name>
    <dbReference type="NCBI Taxonomy" id="28573"/>
    <lineage>
        <taxon>Eukaryota</taxon>
        <taxon>Fungi</taxon>
        <taxon>Dikarya</taxon>
        <taxon>Ascomycota</taxon>
        <taxon>Pezizomycotina</taxon>
        <taxon>Eurotiomycetes</taxon>
        <taxon>Eurotiomycetidae</taxon>
        <taxon>Eurotiales</taxon>
        <taxon>Trichocomaceae</taxon>
        <taxon>Talaromyces</taxon>
        <taxon>Talaromyces sect. Islandici</taxon>
    </lineage>
</organism>
<evidence type="ECO:0000259" key="1">
    <source>
        <dbReference type="Pfam" id="PF00931"/>
    </source>
</evidence>
<dbReference type="InterPro" id="IPR027417">
    <property type="entry name" value="P-loop_NTPase"/>
</dbReference>
<dbReference type="PANTHER" id="PTHR35205:SF1">
    <property type="entry name" value="ZU5 DOMAIN-CONTAINING PROTEIN"/>
    <property type="match status" value="1"/>
</dbReference>
<accession>A0A0U1LZ08</accession>
<dbReference type="EMBL" id="CVMT01000005">
    <property type="protein sequence ID" value="CRG88563.1"/>
    <property type="molecule type" value="Genomic_DNA"/>
</dbReference>
<feature type="domain" description="NB-ARC" evidence="1">
    <location>
        <begin position="57"/>
        <end position="193"/>
    </location>
</feature>
<dbReference type="OrthoDB" id="6161812at2759"/>
<dbReference type="Gene3D" id="1.25.40.10">
    <property type="entry name" value="Tetratricopeptide repeat domain"/>
    <property type="match status" value="1"/>
</dbReference>
<name>A0A0U1LZ08_TALIS</name>
<gene>
    <name evidence="2" type="ORF">PISL3812_05594</name>
</gene>
<evidence type="ECO:0000313" key="3">
    <source>
        <dbReference type="Proteomes" id="UP000054383"/>
    </source>
</evidence>
<dbReference type="STRING" id="28573.A0A0U1LZ08"/>
<dbReference type="GO" id="GO:0043531">
    <property type="term" value="F:ADP binding"/>
    <property type="evidence" value="ECO:0007669"/>
    <property type="project" value="InterPro"/>
</dbReference>
<dbReference type="InterPro" id="IPR011990">
    <property type="entry name" value="TPR-like_helical_dom_sf"/>
</dbReference>
<dbReference type="Proteomes" id="UP000054383">
    <property type="component" value="Unassembled WGS sequence"/>
</dbReference>
<dbReference type="InterPro" id="IPR002182">
    <property type="entry name" value="NB-ARC"/>
</dbReference>
<dbReference type="Pfam" id="PF00931">
    <property type="entry name" value="NB-ARC"/>
    <property type="match status" value="1"/>
</dbReference>
<dbReference type="AlphaFoldDB" id="A0A0U1LZ08"/>
<reference evidence="2 3" key="1">
    <citation type="submission" date="2015-04" db="EMBL/GenBank/DDBJ databases">
        <authorList>
            <person name="Syromyatnikov M.Y."/>
            <person name="Popov V.N."/>
        </authorList>
    </citation>
    <scope>NUCLEOTIDE SEQUENCE [LARGE SCALE GENOMIC DNA]</scope>
    <source>
        <strain evidence="2">WF-38-12</strain>
    </source>
</reference>
<dbReference type="PANTHER" id="PTHR35205">
    <property type="entry name" value="NB-ARC AND TPR DOMAIN PROTEIN"/>
    <property type="match status" value="1"/>
</dbReference>
<dbReference type="Gene3D" id="3.40.50.300">
    <property type="entry name" value="P-loop containing nucleotide triphosphate hydrolases"/>
    <property type="match status" value="1"/>
</dbReference>
<dbReference type="SUPFAM" id="SSF48452">
    <property type="entry name" value="TPR-like"/>
    <property type="match status" value="1"/>
</dbReference>
<sequence>MSLTADRTRVDLASFYNGLVGLGEEENMKARIKMNIPLDKTCSIPFARNSEFFGRESELEELGRFLGESVMSSVAIHGDSDYGKTQLALEYAWRKAHEFDVVLWLSAESEMAIHQSLTYAATKALGLKDADPIRHDKNAVLVMQWLKTTGLKWLLIYDNVKDHVVFHRYWPVSKKGSVIFTTRDREFATEEADHRILLRGFDRTDGPKFLIHCLRHRENSGTEEKEEFRKAEYISTRLNGMPVLIIMAAFTILHRGLSLKQFLIECDERPKPTHRLLLRNWLGGNHFDRLDVIWDMFFEALGETPTRMLIYLSLLGAGSLPQGVVHPRYPPIEPDCYHPINVNDLESLAKCALVRIHPERQIISIPKVVQEEWSSYLARRDGAKIPPTILDVGFAAFEAESEDSQKENSEIYAHLLDPKAEQLIRDGDFGACKEIYNNNRKFIHTRKEVTRRMGVAAGSACNHYAAADIFKRAEDLYSEDPHQSEPQGLTFMVHLQVNKAQNAYCQGRFEYAAKLLDEALKLADRVEVCESWKVRIHSTYLSLGILSGDLDLVEKHLDLAAEAIQMIGWDYDLQLTGQYCYIVGCAKYHQGEPLESMLFLNKAATIENIIKAPTTVHQRTIYVSSRAYDAGVTKYGWDFTPAVYVPQDATDYDIQLSLEYR</sequence>
<dbReference type="SUPFAM" id="SSF52540">
    <property type="entry name" value="P-loop containing nucleoside triphosphate hydrolases"/>
    <property type="match status" value="1"/>
</dbReference>
<keyword evidence="3" id="KW-1185">Reference proteome</keyword>
<proteinExistence type="predicted"/>
<protein>
    <recommendedName>
        <fullName evidence="1">NB-ARC domain-containing protein</fullName>
    </recommendedName>
</protein>